<dbReference type="Proteomes" id="UP000663854">
    <property type="component" value="Unassembled WGS sequence"/>
</dbReference>
<evidence type="ECO:0000313" key="2">
    <source>
        <dbReference type="EMBL" id="CAF0812676.1"/>
    </source>
</evidence>
<comment type="caution">
    <text evidence="2">The sequence shown here is derived from an EMBL/GenBank/DDBJ whole genome shotgun (WGS) entry which is preliminary data.</text>
</comment>
<dbReference type="AlphaFoldDB" id="A0A813TEA7"/>
<dbReference type="Proteomes" id="UP000663870">
    <property type="component" value="Unassembled WGS sequence"/>
</dbReference>
<reference evidence="2" key="1">
    <citation type="submission" date="2021-02" db="EMBL/GenBank/DDBJ databases">
        <authorList>
            <person name="Nowell W R."/>
        </authorList>
    </citation>
    <scope>NUCLEOTIDE SEQUENCE</scope>
</reference>
<proteinExistence type="predicted"/>
<organism evidence="2 4">
    <name type="scientific">Rotaria sordida</name>
    <dbReference type="NCBI Taxonomy" id="392033"/>
    <lineage>
        <taxon>Eukaryota</taxon>
        <taxon>Metazoa</taxon>
        <taxon>Spiralia</taxon>
        <taxon>Gnathifera</taxon>
        <taxon>Rotifera</taxon>
        <taxon>Eurotatoria</taxon>
        <taxon>Bdelloidea</taxon>
        <taxon>Philodinida</taxon>
        <taxon>Philodinidae</taxon>
        <taxon>Rotaria</taxon>
    </lineage>
</organism>
<dbReference type="EMBL" id="CAJNOH010000071">
    <property type="protein sequence ID" value="CAF0837950.1"/>
    <property type="molecule type" value="Genomic_DNA"/>
</dbReference>
<protein>
    <submittedName>
        <fullName evidence="2">Uncharacterized protein</fullName>
    </submittedName>
</protein>
<dbReference type="EMBL" id="CAJNOL010000067">
    <property type="protein sequence ID" value="CAF0810058.1"/>
    <property type="molecule type" value="Genomic_DNA"/>
</dbReference>
<evidence type="ECO:0000313" key="1">
    <source>
        <dbReference type="EMBL" id="CAF0810058.1"/>
    </source>
</evidence>
<gene>
    <name evidence="1" type="ORF">JXQ802_LOCUS4668</name>
    <name evidence="2" type="ORF">JXQ802_LOCUS4791</name>
    <name evidence="3" type="ORF">PYM288_LOCUS6416</name>
</gene>
<sequence length="88" mass="10219">MHKNSIIKNNRISFHRINMPMKLSDQPHDLSYYTTWWLTPEPSISPQTTTLSDSDDNILVNEHGKKQKTTINEITLTCCIPMKTCRSK</sequence>
<name>A0A813TEA7_9BILA</name>
<evidence type="ECO:0000313" key="3">
    <source>
        <dbReference type="EMBL" id="CAF0837950.1"/>
    </source>
</evidence>
<dbReference type="EMBL" id="CAJNOL010000069">
    <property type="protein sequence ID" value="CAF0812676.1"/>
    <property type="molecule type" value="Genomic_DNA"/>
</dbReference>
<keyword evidence="4" id="KW-1185">Reference proteome</keyword>
<evidence type="ECO:0000313" key="4">
    <source>
        <dbReference type="Proteomes" id="UP000663870"/>
    </source>
</evidence>
<accession>A0A813TEA7</accession>